<comment type="similarity">
    <text evidence="2">Belongs to the 'GDXG' lipolytic enzyme family.</text>
</comment>
<dbReference type="Proteomes" id="UP000829291">
    <property type="component" value="Chromosome 2"/>
</dbReference>
<dbReference type="InParanoid" id="A0A6J0BFT5"/>
<organism evidence="10">
    <name type="scientific">Neodiprion lecontei</name>
    <name type="common">Redheaded pine sawfly</name>
    <dbReference type="NCBI Taxonomy" id="441921"/>
    <lineage>
        <taxon>Eukaryota</taxon>
        <taxon>Metazoa</taxon>
        <taxon>Ecdysozoa</taxon>
        <taxon>Arthropoda</taxon>
        <taxon>Hexapoda</taxon>
        <taxon>Insecta</taxon>
        <taxon>Pterygota</taxon>
        <taxon>Neoptera</taxon>
        <taxon>Endopterygota</taxon>
        <taxon>Hymenoptera</taxon>
        <taxon>Tenthredinoidea</taxon>
        <taxon>Diprionidae</taxon>
        <taxon>Diprioninae</taxon>
        <taxon>Neodiprion</taxon>
    </lineage>
</organism>
<dbReference type="PROSITE" id="PS00122">
    <property type="entry name" value="CARBOXYLESTERASE_B_1"/>
    <property type="match status" value="1"/>
</dbReference>
<dbReference type="PANTHER" id="PTHR11559">
    <property type="entry name" value="CARBOXYLESTERASE"/>
    <property type="match status" value="1"/>
</dbReference>
<evidence type="ECO:0000256" key="2">
    <source>
        <dbReference type="ARBA" id="ARBA00010515"/>
    </source>
</evidence>
<dbReference type="InterPro" id="IPR002018">
    <property type="entry name" value="CarbesteraseB"/>
</dbReference>
<dbReference type="InterPro" id="IPR019819">
    <property type="entry name" value="Carboxylesterase_B_CS"/>
</dbReference>
<dbReference type="InterPro" id="IPR050309">
    <property type="entry name" value="Type-B_Carboxylest/Lipase"/>
</dbReference>
<dbReference type="AlphaFoldDB" id="A0A6J0BFT5"/>
<dbReference type="KEGG" id="nlo:107227552"/>
<dbReference type="OrthoDB" id="3200163at2759"/>
<evidence type="ECO:0000256" key="5">
    <source>
        <dbReference type="ARBA" id="ARBA00023157"/>
    </source>
</evidence>
<gene>
    <name evidence="10" type="primary">LOC107227552</name>
</gene>
<evidence type="ECO:0000256" key="7">
    <source>
        <dbReference type="RuleBase" id="RU361235"/>
    </source>
</evidence>
<comment type="similarity">
    <text evidence="1 7">Belongs to the type-B carboxylesterase/lipase family.</text>
</comment>
<feature type="domain" description="Carboxylesterase type B" evidence="8">
    <location>
        <begin position="27"/>
        <end position="546"/>
    </location>
</feature>
<dbReference type="GO" id="GO:0052689">
    <property type="term" value="F:carboxylic ester hydrolase activity"/>
    <property type="evidence" value="ECO:0007669"/>
    <property type="project" value="UniProtKB-KW"/>
</dbReference>
<keyword evidence="7" id="KW-0732">Signal</keyword>
<evidence type="ECO:0000256" key="4">
    <source>
        <dbReference type="ARBA" id="ARBA00022801"/>
    </source>
</evidence>
<proteinExistence type="inferred from homology"/>
<dbReference type="PROSITE" id="PS00941">
    <property type="entry name" value="CARBOXYLESTERASE_B_2"/>
    <property type="match status" value="1"/>
</dbReference>
<keyword evidence="4 7" id="KW-0378">Hydrolase</keyword>
<keyword evidence="3" id="KW-0719">Serine esterase</keyword>
<evidence type="ECO:0000313" key="9">
    <source>
        <dbReference type="Proteomes" id="UP000829291"/>
    </source>
</evidence>
<dbReference type="PROSITE" id="PS01173">
    <property type="entry name" value="LIPASE_GDXG_HIS"/>
    <property type="match status" value="1"/>
</dbReference>
<name>A0A6J0BFT5_NEOLC</name>
<dbReference type="SUPFAM" id="SSF53474">
    <property type="entry name" value="alpha/beta-Hydrolases"/>
    <property type="match status" value="1"/>
</dbReference>
<evidence type="ECO:0000256" key="1">
    <source>
        <dbReference type="ARBA" id="ARBA00005964"/>
    </source>
</evidence>
<dbReference type="InterPro" id="IPR019826">
    <property type="entry name" value="Carboxylesterase_B_AS"/>
</dbReference>
<keyword evidence="6" id="KW-0325">Glycoprotein</keyword>
<dbReference type="InterPro" id="IPR002168">
    <property type="entry name" value="Lipase_GDXG_HIS_AS"/>
</dbReference>
<dbReference type="InterPro" id="IPR029058">
    <property type="entry name" value="AB_hydrolase_fold"/>
</dbReference>
<dbReference type="Gene3D" id="3.40.50.1820">
    <property type="entry name" value="alpha/beta hydrolase"/>
    <property type="match status" value="1"/>
</dbReference>
<dbReference type="GeneID" id="107227552"/>
<accession>A0A6J0BFT5</accession>
<keyword evidence="9" id="KW-1185">Reference proteome</keyword>
<dbReference type="EC" id="3.1.1.-" evidence="7"/>
<reference evidence="10" key="1">
    <citation type="submission" date="2025-08" db="UniProtKB">
        <authorList>
            <consortium name="RefSeq"/>
        </authorList>
    </citation>
    <scope>IDENTIFICATION</scope>
    <source>
        <tissue evidence="10">Thorax and Abdomen</tissue>
    </source>
</reference>
<dbReference type="RefSeq" id="XP_015512598.2">
    <property type="nucleotide sequence ID" value="XM_015657112.2"/>
</dbReference>
<feature type="chain" id="PRO_5045002626" description="Carboxylic ester hydrolase" evidence="7">
    <location>
        <begin position="27"/>
        <end position="577"/>
    </location>
</feature>
<evidence type="ECO:0000313" key="10">
    <source>
        <dbReference type="RefSeq" id="XP_015512598.2"/>
    </source>
</evidence>
<dbReference type="Pfam" id="PF00135">
    <property type="entry name" value="COesterase"/>
    <property type="match status" value="1"/>
</dbReference>
<keyword evidence="5" id="KW-1015">Disulfide bond</keyword>
<evidence type="ECO:0000256" key="3">
    <source>
        <dbReference type="ARBA" id="ARBA00022487"/>
    </source>
</evidence>
<feature type="signal peptide" evidence="7">
    <location>
        <begin position="1"/>
        <end position="26"/>
    </location>
</feature>
<sequence>MVLRVTVKCVLFTILSSLLFFGTSYGEPEVTILQGNLLGTTITTRNNRSISAFLGIPYGQPPIGNLRFANPVAAGAWNGTLNATADGNECPQAFGSKLGSEDCLYLNVYTPQLPVNTSTLLPVMIFIHGGAFVLGSSSSATFSPDYLLDSGIVLALPNYRIGALGFLSTGNEVAAGNWGLKDQILALKWVQNNIEYFGGDPDQVTLFGQSAGSASVHVLSLSKAAEGLFHRYITQSGSALSTWAHLPSAGYASRAFQLGGYVDCDNDTSSALIECLRTVNASDIVASASQFYVWESVPLFVWGPTDEPDIEGAVLTDSPTNLFATGEFCDLPWMTGIVRDEGILMTGALYSDDEKFYDFLDNFDLVLPEMLIWNYQTDSGAAWVKAVKNFYFNDDFTTNSTELLTNLIRLVGDANFIYPTLDGLQQQLPLAVNPQYFYLFNYRGTYSLAAGIPDAVMHTDDVIYLFPLRSILGGDNLTNTDFEMVDNMVQLWTSFAINGTPTVLASEENVTYTEYTTMDNYLRIGNQSEVTLSMEYSLFKERMEFWANLVHAEASAATLRNTSAGTLAPQLICSKLI</sequence>
<protein>
    <recommendedName>
        <fullName evidence="7">Carboxylic ester hydrolase</fullName>
        <ecNumber evidence="7">3.1.1.-</ecNumber>
    </recommendedName>
</protein>
<evidence type="ECO:0000259" key="8">
    <source>
        <dbReference type="Pfam" id="PF00135"/>
    </source>
</evidence>
<evidence type="ECO:0000256" key="6">
    <source>
        <dbReference type="ARBA" id="ARBA00023180"/>
    </source>
</evidence>